<feature type="coiled-coil region" evidence="1">
    <location>
        <begin position="552"/>
        <end position="586"/>
    </location>
</feature>
<evidence type="ECO:0000313" key="5">
    <source>
        <dbReference type="EMBL" id="EPY34637.1"/>
    </source>
</evidence>
<protein>
    <recommendedName>
        <fullName evidence="3">PH-like domain-containing protein</fullName>
    </recommendedName>
</protein>
<keyword evidence="1" id="KW-0175">Coiled coil</keyword>
<evidence type="ECO:0000313" key="6">
    <source>
        <dbReference type="Proteomes" id="UP000015354"/>
    </source>
</evidence>
<dbReference type="InterPro" id="IPR057419">
    <property type="entry name" value="PH-like_2_kinetoplastida"/>
</dbReference>
<dbReference type="Proteomes" id="UP000015354">
    <property type="component" value="Unassembled WGS sequence"/>
</dbReference>
<dbReference type="Pfam" id="PF25405">
    <property type="entry name" value="PH_30"/>
    <property type="match status" value="1"/>
</dbReference>
<organism evidence="4 6">
    <name type="scientific">Strigomonas culicis</name>
    <dbReference type="NCBI Taxonomy" id="28005"/>
    <lineage>
        <taxon>Eukaryota</taxon>
        <taxon>Discoba</taxon>
        <taxon>Euglenozoa</taxon>
        <taxon>Kinetoplastea</taxon>
        <taxon>Metakinetoplastina</taxon>
        <taxon>Trypanosomatida</taxon>
        <taxon>Trypanosomatidae</taxon>
        <taxon>Strigomonadinae</taxon>
        <taxon>Strigomonas</taxon>
    </lineage>
</organism>
<reference evidence="4" key="2">
    <citation type="submission" date="2013-03" db="EMBL/GenBank/DDBJ databases">
        <authorList>
            <person name="Motta M.C.M."/>
            <person name="Martins A.C.A."/>
            <person name="Preta C.M.C.C."/>
            <person name="Silva R."/>
            <person name="de Souza S.S."/>
            <person name="Klein C.C."/>
            <person name="de Almeida L.G.P."/>
            <person name="Cunha O.L."/>
            <person name="Colabardini A.C."/>
            <person name="Lima B.A."/>
            <person name="Machado C.R."/>
            <person name="Soares C.M.A."/>
            <person name="de Menezes C.B.A."/>
            <person name="Bartolomeu D.C."/>
            <person name="Grisard E.C."/>
            <person name="Fantinatti-Garboggini F."/>
            <person name="Rodrigues-Luiz G.F."/>
            <person name="Wagner G."/>
            <person name="Goldman G.H."/>
            <person name="Fietto J.L.R."/>
            <person name="Ciapina L.P."/>
            <person name="Brocchi M."/>
            <person name="Elias M.C."/>
            <person name="Goldman M.H.S."/>
            <person name="Sagot M.-F."/>
            <person name="Pereira M."/>
            <person name="Stoco P.H."/>
            <person name="Teixeira S.M.R."/>
            <person name="de Mendonca-Neto R.P."/>
            <person name="Maciel T.E.F."/>
            <person name="Mendes T.A.O."/>
            <person name="Urmenyi T.P."/>
            <person name="Teixeira M.M.G."/>
            <person name="de Camargo E.F.P."/>
            <person name="de Sousa W."/>
            <person name="Schenkman S."/>
            <person name="de Vasconcelos A.T.R."/>
        </authorList>
    </citation>
    <scope>NUCLEOTIDE SEQUENCE</scope>
</reference>
<dbReference type="AlphaFoldDB" id="S9V029"/>
<keyword evidence="6" id="KW-1185">Reference proteome</keyword>
<dbReference type="EMBL" id="ATMH01001465">
    <property type="protein sequence ID" value="EPY34637.1"/>
    <property type="molecule type" value="Genomic_DNA"/>
</dbReference>
<evidence type="ECO:0000256" key="1">
    <source>
        <dbReference type="SAM" id="Coils"/>
    </source>
</evidence>
<evidence type="ECO:0000259" key="3">
    <source>
        <dbReference type="Pfam" id="PF25405"/>
    </source>
</evidence>
<evidence type="ECO:0000256" key="2">
    <source>
        <dbReference type="SAM" id="MobiDB-lite"/>
    </source>
</evidence>
<dbReference type="InterPro" id="IPR058392">
    <property type="entry name" value="DUF8079"/>
</dbReference>
<feature type="domain" description="PH-like" evidence="3">
    <location>
        <begin position="271"/>
        <end position="389"/>
    </location>
</feature>
<dbReference type="OrthoDB" id="276167at2759"/>
<proteinExistence type="predicted"/>
<dbReference type="Pfam" id="PF26290">
    <property type="entry name" value="DUF8079"/>
    <property type="match status" value="1"/>
</dbReference>
<feature type="region of interest" description="Disordered" evidence="2">
    <location>
        <begin position="383"/>
        <end position="449"/>
    </location>
</feature>
<gene>
    <name evidence="5" type="ORF">STCU_01465</name>
    <name evidence="4" type="ORF">STCU_09088</name>
</gene>
<sequence length="644" mass="71134">MPPRKETKNRINMRDIISQPLGALANAVDATLRSPEMLDEVEVQSIFHESSFILLRAQEALSARHVEAFSALFKLYSEGLAHSEASFEEGIRVIALQDDILQTINSLFLTVGRQNVFPLHSSATIELVQVVSSLCDGAALKDRCGALFMEGLRDMLGRIYADPEEANANVHLQRAAATALINLVKGSKQNKSRLPSWTFVARACAATFDVFFQLQCVELLFRISRQNKQILTQLNDALPLAVTEKLQALSNDGSLLARMTALIEEMNEGQPNVLRYSLSQVVAADTVLTGSTDAYFTPHYMVALVTSSNADNITIPYQMIRSVTLGKDGRVILKLDQFPVKLEALLSHTAGMDMVSLHMTKERLSDFKQSAVRSWIVASLQGRGDDARHSGTKRPAAAAADDDEERPSKVSVAARPIHDSSPKERDPASKRAKLDAPAAPGGGGPPELRDAAVAPAAQHMMDMIDELVRHGTPETRTSILQLKRFIEAKTEFRRGEGVAALNAVMGGIQERVDSTRKACAAYRTEWVQSWGDRVGALEQHILETQDIAASGVESLNEGLRAIRANNQALQERVACLDIKLQQTLEESREAEAAEGQRLREDLGKEIERQEYELNQRLLQMQSNRPSVLADYLLHTVAQRRDTYH</sequence>
<evidence type="ECO:0000313" key="4">
    <source>
        <dbReference type="EMBL" id="EPY20251.1"/>
    </source>
</evidence>
<comment type="caution">
    <text evidence="4">The sequence shown here is derived from an EMBL/GenBank/DDBJ whole genome shotgun (WGS) entry which is preliminary data.</text>
</comment>
<name>S9V029_9TRYP</name>
<accession>S9V029</accession>
<feature type="compositionally biased region" description="Basic and acidic residues" evidence="2">
    <location>
        <begin position="416"/>
        <end position="434"/>
    </location>
</feature>
<dbReference type="EMBL" id="ATMH01009088">
    <property type="protein sequence ID" value="EPY20251.1"/>
    <property type="molecule type" value="Genomic_DNA"/>
</dbReference>
<reference evidence="4 6" key="1">
    <citation type="journal article" date="2013" name="PLoS ONE">
        <title>Predicting the Proteins of Angomonas deanei, Strigomonas culicis and Their Respective Endosymbionts Reveals New Aspects of the Trypanosomatidae Family.</title>
        <authorList>
            <person name="Motta M.C."/>
            <person name="Martins A.C."/>
            <person name="de Souza S.S."/>
            <person name="Catta-Preta C.M."/>
            <person name="Silva R."/>
            <person name="Klein C.C."/>
            <person name="de Almeida L.G."/>
            <person name="de Lima Cunha O."/>
            <person name="Ciapina L.P."/>
            <person name="Brocchi M."/>
            <person name="Colabardini A.C."/>
            <person name="de Araujo Lima B."/>
            <person name="Machado C.R."/>
            <person name="de Almeida Soares C.M."/>
            <person name="Probst C.M."/>
            <person name="de Menezes C.B."/>
            <person name="Thompson C.E."/>
            <person name="Bartholomeu D.C."/>
            <person name="Gradia D.F."/>
            <person name="Pavoni D.P."/>
            <person name="Grisard E.C."/>
            <person name="Fantinatti-Garboggini F."/>
            <person name="Marchini F.K."/>
            <person name="Rodrigues-Luiz G.F."/>
            <person name="Wagner G."/>
            <person name="Goldman G.H."/>
            <person name="Fietto J.L."/>
            <person name="Elias M.C."/>
            <person name="Goldman M.H."/>
            <person name="Sagot M.F."/>
            <person name="Pereira M."/>
            <person name="Stoco P.H."/>
            <person name="de Mendonca-Neto R.P."/>
            <person name="Teixeira S.M."/>
            <person name="Maciel T.E."/>
            <person name="de Oliveira Mendes T.A."/>
            <person name="Urmenyi T.P."/>
            <person name="de Souza W."/>
            <person name="Schenkman S."/>
            <person name="de Vasconcelos A.T."/>
        </authorList>
    </citation>
    <scope>NUCLEOTIDE SEQUENCE [LARGE SCALE GENOMIC DNA]</scope>
</reference>